<evidence type="ECO:0000256" key="2">
    <source>
        <dbReference type="SAM" id="SignalP"/>
    </source>
</evidence>
<dbReference type="VEuPathDB" id="FungiDB:CC1G_04667"/>
<gene>
    <name evidence="3" type="ORF">CC1G_04667</name>
</gene>
<organism evidence="3 4">
    <name type="scientific">Coprinopsis cinerea (strain Okayama-7 / 130 / ATCC MYA-4618 / FGSC 9003)</name>
    <name type="common">Inky cap fungus</name>
    <name type="synonym">Hormographiella aspergillata</name>
    <dbReference type="NCBI Taxonomy" id="240176"/>
    <lineage>
        <taxon>Eukaryota</taxon>
        <taxon>Fungi</taxon>
        <taxon>Dikarya</taxon>
        <taxon>Basidiomycota</taxon>
        <taxon>Agaricomycotina</taxon>
        <taxon>Agaricomycetes</taxon>
        <taxon>Agaricomycetidae</taxon>
        <taxon>Agaricales</taxon>
        <taxon>Agaricineae</taxon>
        <taxon>Psathyrellaceae</taxon>
        <taxon>Coprinopsis</taxon>
    </lineage>
</organism>
<protein>
    <submittedName>
        <fullName evidence="3">Uncharacterized protein</fullName>
    </submittedName>
</protein>
<name>A8N560_COPC7</name>
<dbReference type="RefSeq" id="XP_001829978.1">
    <property type="nucleotide sequence ID" value="XM_001829926.1"/>
</dbReference>
<dbReference type="InterPro" id="IPR045926">
    <property type="entry name" value="DUF6345"/>
</dbReference>
<feature type="chain" id="PRO_5002724362" evidence="2">
    <location>
        <begin position="20"/>
        <end position="679"/>
    </location>
</feature>
<sequence>MRTPSLLSAIVLAAGTVDAWVHLDPSIIPHIPTPLPLLTLGPPSTFPTTLLNELINESHPSHHSVELKPNKTMGPGLYAHLDDRLVGYVDPETGEAHIYPNLARITPVPANETYEGRFDVTEAVWSLLGMKEAFPEDDTTLNVVHDGSLVGSSVFAPGQYHQNGSHAVAAYSDVEGREEVYWTNGVIERSITFEGQTYPVCGPGSHATFSVGPSQQVYSLSYTWRPAHFAFSATGHAGGGKHHSFKAHNGSAHTNLQPQPQTPHFITPKSAHDIKGQIKHQLQSTGRKTSLVKVEEVDVCYYDGNKGYMQPVYRFFGRTHASEGRGKAPGMGPKKQGKDGGAVTEPVYVVGYVPIGDGSPEKVPTVEETSIGDGKGEEPIENWADKKNKGSKGKRQESEGLNYFQAASQKLSSFAPRSSDEDDLDPRAISLPSIRVGRYVVRNDIPEWTASARSFLSSLNSHRRLATWDNTHFYWSRPFLYTTSKDQFINNVDIALTEAHGSFHLFTTDANCCDIVDVEDDIPAGGLNGYGASSTATKKQGLSYWVIHSCEVLPTSYDFPSASSPAEARRLAYAPWWDVFNGLHAVLSYRTQMYIQDHATAEFGRSVALGVPVVEAWMKAVSGDRIYRGRKTYYSRNAGRDQPFGRASAVFVCGHEGDRVWDREDLGRPGCLRMVWYEN</sequence>
<feature type="compositionally biased region" description="Basic and acidic residues" evidence="1">
    <location>
        <begin position="374"/>
        <end position="398"/>
    </location>
</feature>
<dbReference type="Proteomes" id="UP000001861">
    <property type="component" value="Unassembled WGS sequence"/>
</dbReference>
<keyword evidence="2" id="KW-0732">Signal</keyword>
<dbReference type="OrthoDB" id="5424205at2759"/>
<accession>A8N560</accession>
<dbReference type="KEGG" id="cci:CC1G_04667"/>
<dbReference type="Pfam" id="PF19872">
    <property type="entry name" value="DUF6345"/>
    <property type="match status" value="1"/>
</dbReference>
<reference evidence="3 4" key="1">
    <citation type="journal article" date="2010" name="Proc. Natl. Acad. Sci. U.S.A.">
        <title>Insights into evolution of multicellular fungi from the assembled chromosomes of the mushroom Coprinopsis cinerea (Coprinus cinereus).</title>
        <authorList>
            <person name="Stajich J.E."/>
            <person name="Wilke S.K."/>
            <person name="Ahren D."/>
            <person name="Au C.H."/>
            <person name="Birren B.W."/>
            <person name="Borodovsky M."/>
            <person name="Burns C."/>
            <person name="Canback B."/>
            <person name="Casselton L.A."/>
            <person name="Cheng C.K."/>
            <person name="Deng J."/>
            <person name="Dietrich F.S."/>
            <person name="Fargo D.C."/>
            <person name="Farman M.L."/>
            <person name="Gathman A.C."/>
            <person name="Goldberg J."/>
            <person name="Guigo R."/>
            <person name="Hoegger P.J."/>
            <person name="Hooker J.B."/>
            <person name="Huggins A."/>
            <person name="James T.Y."/>
            <person name="Kamada T."/>
            <person name="Kilaru S."/>
            <person name="Kodira C."/>
            <person name="Kues U."/>
            <person name="Kupfer D."/>
            <person name="Kwan H.S."/>
            <person name="Lomsadze A."/>
            <person name="Li W."/>
            <person name="Lilly W.W."/>
            <person name="Ma L.J."/>
            <person name="Mackey A.J."/>
            <person name="Manning G."/>
            <person name="Martin F."/>
            <person name="Muraguchi H."/>
            <person name="Natvig D.O."/>
            <person name="Palmerini H."/>
            <person name="Ramesh M.A."/>
            <person name="Rehmeyer C.J."/>
            <person name="Roe B.A."/>
            <person name="Shenoy N."/>
            <person name="Stanke M."/>
            <person name="Ter-Hovhannisyan V."/>
            <person name="Tunlid A."/>
            <person name="Velagapudi R."/>
            <person name="Vision T.J."/>
            <person name="Zeng Q."/>
            <person name="Zolan M.E."/>
            <person name="Pukkila P.J."/>
        </authorList>
    </citation>
    <scope>NUCLEOTIDE SEQUENCE [LARGE SCALE GENOMIC DNA]</scope>
    <source>
        <strain evidence="4">Okayama-7 / 130 / ATCC MYA-4618 / FGSC 9003</strain>
    </source>
</reference>
<feature type="region of interest" description="Disordered" evidence="1">
    <location>
        <begin position="359"/>
        <end position="398"/>
    </location>
</feature>
<dbReference type="InParanoid" id="A8N560"/>
<proteinExistence type="predicted"/>
<evidence type="ECO:0000313" key="4">
    <source>
        <dbReference type="Proteomes" id="UP000001861"/>
    </source>
</evidence>
<feature type="signal peptide" evidence="2">
    <location>
        <begin position="1"/>
        <end position="19"/>
    </location>
</feature>
<dbReference type="EMBL" id="AACS02000003">
    <property type="protein sequence ID" value="EAU91900.1"/>
    <property type="molecule type" value="Genomic_DNA"/>
</dbReference>
<feature type="region of interest" description="Disordered" evidence="1">
    <location>
        <begin position="322"/>
        <end position="342"/>
    </location>
</feature>
<evidence type="ECO:0000313" key="3">
    <source>
        <dbReference type="EMBL" id="EAU91900.1"/>
    </source>
</evidence>
<comment type="caution">
    <text evidence="3">The sequence shown here is derived from an EMBL/GenBank/DDBJ whole genome shotgun (WGS) entry which is preliminary data.</text>
</comment>
<dbReference type="GeneID" id="6006417"/>
<dbReference type="AlphaFoldDB" id="A8N560"/>
<keyword evidence="4" id="KW-1185">Reference proteome</keyword>
<evidence type="ECO:0000256" key="1">
    <source>
        <dbReference type="SAM" id="MobiDB-lite"/>
    </source>
</evidence>